<evidence type="ECO:0000256" key="2">
    <source>
        <dbReference type="ARBA" id="ARBA00022596"/>
    </source>
</evidence>
<dbReference type="RefSeq" id="WP_369668042.1">
    <property type="nucleotide sequence ID" value="NZ_JBDKXB010000025.1"/>
</dbReference>
<keyword evidence="7" id="KW-1185">Reference proteome</keyword>
<comment type="function">
    <text evidence="5">Involved in the maturation of [NiFe] hydrogenases. Required for nickel insertion into the metal center of the hydrogenase.</text>
</comment>
<proteinExistence type="inferred from homology"/>
<name>A0ABV4BGJ9_9GAMM</name>
<evidence type="ECO:0000256" key="5">
    <source>
        <dbReference type="HAMAP-Rule" id="MF_00213"/>
    </source>
</evidence>
<dbReference type="PIRSF" id="PIRSF004761">
    <property type="entry name" value="Hydrgn_mat_HypA"/>
    <property type="match status" value="1"/>
</dbReference>
<keyword evidence="3 5" id="KW-0479">Metal-binding</keyword>
<dbReference type="HAMAP" id="MF_00213">
    <property type="entry name" value="HypA_HybF"/>
    <property type="match status" value="1"/>
</dbReference>
<evidence type="ECO:0000313" key="6">
    <source>
        <dbReference type="EMBL" id="MEY6433656.1"/>
    </source>
</evidence>
<feature type="binding site" evidence="5">
    <location>
        <position position="92"/>
    </location>
    <ligand>
        <name>Zn(2+)</name>
        <dbReference type="ChEBI" id="CHEBI:29105"/>
    </ligand>
</feature>
<feature type="binding site" evidence="5">
    <location>
        <position position="73"/>
    </location>
    <ligand>
        <name>Zn(2+)</name>
        <dbReference type="ChEBI" id="CHEBI:29105"/>
    </ligand>
</feature>
<dbReference type="PANTHER" id="PTHR34535">
    <property type="entry name" value="HYDROGENASE MATURATION FACTOR HYPA"/>
    <property type="match status" value="1"/>
</dbReference>
<feature type="binding site" evidence="5">
    <location>
        <position position="76"/>
    </location>
    <ligand>
        <name>Zn(2+)</name>
        <dbReference type="ChEBI" id="CHEBI:29105"/>
    </ligand>
</feature>
<keyword evidence="4 5" id="KW-0862">Zinc</keyword>
<comment type="caution">
    <text evidence="6">The sequence shown here is derived from an EMBL/GenBank/DDBJ whole genome shotgun (WGS) entry which is preliminary data.</text>
</comment>
<feature type="binding site" evidence="5">
    <location>
        <position position="89"/>
    </location>
    <ligand>
        <name>Zn(2+)</name>
        <dbReference type="ChEBI" id="CHEBI:29105"/>
    </ligand>
</feature>
<keyword evidence="2 5" id="KW-0533">Nickel</keyword>
<protein>
    <recommendedName>
        <fullName evidence="5">Hydrogenase maturation factor HypA</fullName>
    </recommendedName>
</protein>
<reference evidence="6 7" key="1">
    <citation type="submission" date="2024-05" db="EMBL/GenBank/DDBJ databases">
        <title>Genome Sequence and Characterization of the New Strain Purple Sulfur Bacterium of Genus Thioalkalicoccus.</title>
        <authorList>
            <person name="Bryantseva I.A."/>
            <person name="Kyndt J.A."/>
            <person name="Imhoff J.F."/>
        </authorList>
    </citation>
    <scope>NUCLEOTIDE SEQUENCE [LARGE SCALE GENOMIC DNA]</scope>
    <source>
        <strain evidence="6 7">Um2</strain>
    </source>
</reference>
<dbReference type="InterPro" id="IPR020538">
    <property type="entry name" value="Hydgase_Ni_incorp_HypA/HybF_CS"/>
</dbReference>
<evidence type="ECO:0000256" key="3">
    <source>
        <dbReference type="ARBA" id="ARBA00022723"/>
    </source>
</evidence>
<evidence type="ECO:0000256" key="1">
    <source>
        <dbReference type="ARBA" id="ARBA00010748"/>
    </source>
</evidence>
<evidence type="ECO:0000313" key="7">
    <source>
        <dbReference type="Proteomes" id="UP001564408"/>
    </source>
</evidence>
<dbReference type="PROSITE" id="PS01249">
    <property type="entry name" value="HYPA"/>
    <property type="match status" value="1"/>
</dbReference>
<gene>
    <name evidence="5" type="primary">hypA</name>
    <name evidence="6" type="ORF">ABC977_14725</name>
</gene>
<dbReference type="Pfam" id="PF01155">
    <property type="entry name" value="HypA"/>
    <property type="match status" value="1"/>
</dbReference>
<sequence>MHELSICLALLDQVQDIARDHGATSVDRIRLHIGPLSGVEATLIQQAYPLVAAGTLAEHAELIIDAIPVRVYCNQCGDETEVKPNRLLCGRCGGHHIRIVSGTEMLLAHLEMTRPDD</sequence>
<feature type="binding site" evidence="5">
    <location>
        <position position="2"/>
    </location>
    <ligand>
        <name>Ni(2+)</name>
        <dbReference type="ChEBI" id="CHEBI:49786"/>
    </ligand>
</feature>
<dbReference type="InterPro" id="IPR000688">
    <property type="entry name" value="HypA/HybF"/>
</dbReference>
<organism evidence="6 7">
    <name type="scientific">Thioalkalicoccus limnaeus</name>
    <dbReference type="NCBI Taxonomy" id="120681"/>
    <lineage>
        <taxon>Bacteria</taxon>
        <taxon>Pseudomonadati</taxon>
        <taxon>Pseudomonadota</taxon>
        <taxon>Gammaproteobacteria</taxon>
        <taxon>Chromatiales</taxon>
        <taxon>Chromatiaceae</taxon>
        <taxon>Thioalkalicoccus</taxon>
    </lineage>
</organism>
<evidence type="ECO:0000256" key="4">
    <source>
        <dbReference type="ARBA" id="ARBA00022833"/>
    </source>
</evidence>
<accession>A0ABV4BGJ9</accession>
<dbReference type="Proteomes" id="UP001564408">
    <property type="component" value="Unassembled WGS sequence"/>
</dbReference>
<dbReference type="Gene3D" id="3.30.2320.80">
    <property type="match status" value="1"/>
</dbReference>
<dbReference type="EMBL" id="JBDKXB010000025">
    <property type="protein sequence ID" value="MEY6433656.1"/>
    <property type="molecule type" value="Genomic_DNA"/>
</dbReference>
<comment type="similarity">
    <text evidence="1 5">Belongs to the HypA/HybF family.</text>
</comment>
<dbReference type="PANTHER" id="PTHR34535:SF3">
    <property type="entry name" value="HYDROGENASE MATURATION FACTOR HYPA"/>
    <property type="match status" value="1"/>
</dbReference>